<dbReference type="RefSeq" id="WP_307410014.1">
    <property type="nucleotide sequence ID" value="NZ_JAUSTW010000005.1"/>
</dbReference>
<accession>A0ABT9XXU0</accession>
<gene>
    <name evidence="1" type="ORF">J2S10_003502</name>
</gene>
<proteinExistence type="predicted"/>
<evidence type="ECO:0000313" key="2">
    <source>
        <dbReference type="Proteomes" id="UP001224122"/>
    </source>
</evidence>
<comment type="caution">
    <text evidence="1">The sequence shown here is derived from an EMBL/GenBank/DDBJ whole genome shotgun (WGS) entry which is preliminary data.</text>
</comment>
<reference evidence="1 2" key="1">
    <citation type="submission" date="2023-07" db="EMBL/GenBank/DDBJ databases">
        <title>Genomic Encyclopedia of Type Strains, Phase IV (KMG-IV): sequencing the most valuable type-strain genomes for metagenomic binning, comparative biology and taxonomic classification.</title>
        <authorList>
            <person name="Goeker M."/>
        </authorList>
    </citation>
    <scope>NUCLEOTIDE SEQUENCE [LARGE SCALE GENOMIC DNA]</scope>
    <source>
        <strain evidence="1 2">DSM 27594</strain>
    </source>
</reference>
<organism evidence="1 2">
    <name type="scientific">Neobacillus ginsengisoli</name>
    <dbReference type="NCBI Taxonomy" id="904295"/>
    <lineage>
        <taxon>Bacteria</taxon>
        <taxon>Bacillati</taxon>
        <taxon>Bacillota</taxon>
        <taxon>Bacilli</taxon>
        <taxon>Bacillales</taxon>
        <taxon>Bacillaceae</taxon>
        <taxon>Neobacillus</taxon>
    </lineage>
</organism>
<keyword evidence="2" id="KW-1185">Reference proteome</keyword>
<dbReference type="EMBL" id="JAUSTW010000005">
    <property type="protein sequence ID" value="MDQ0200319.1"/>
    <property type="molecule type" value="Genomic_DNA"/>
</dbReference>
<evidence type="ECO:0000313" key="1">
    <source>
        <dbReference type="EMBL" id="MDQ0200319.1"/>
    </source>
</evidence>
<dbReference type="Proteomes" id="UP001224122">
    <property type="component" value="Unassembled WGS sequence"/>
</dbReference>
<name>A0ABT9XXU0_9BACI</name>
<protein>
    <submittedName>
        <fullName evidence="1">Uncharacterized protein</fullName>
    </submittedName>
</protein>
<sequence>MAVSAKALASSIPIWANEDAAASDKLVRQADGVSYTVGSDVKNKTVVFHRGLKYRTKRN</sequence>